<dbReference type="Gene3D" id="1.10.357.10">
    <property type="entry name" value="Tetracycline Repressor, domain 2"/>
    <property type="match status" value="1"/>
</dbReference>
<dbReference type="PANTHER" id="PTHR47506">
    <property type="entry name" value="TRANSCRIPTIONAL REGULATORY PROTEIN"/>
    <property type="match status" value="1"/>
</dbReference>
<evidence type="ECO:0000259" key="6">
    <source>
        <dbReference type="PROSITE" id="PS50977"/>
    </source>
</evidence>
<keyword evidence="3" id="KW-0804">Transcription</keyword>
<dbReference type="PANTHER" id="PTHR47506:SF7">
    <property type="entry name" value="TRANSCRIPTIONAL REGULATORY PROTEIN"/>
    <property type="match status" value="1"/>
</dbReference>
<dbReference type="Proteomes" id="UP000268094">
    <property type="component" value="Unassembled WGS sequence"/>
</dbReference>
<dbReference type="GO" id="GO:0003677">
    <property type="term" value="F:DNA binding"/>
    <property type="evidence" value="ECO:0007669"/>
    <property type="project" value="UniProtKB-UniRule"/>
</dbReference>
<evidence type="ECO:0000313" key="8">
    <source>
        <dbReference type="Proteomes" id="UP000268094"/>
    </source>
</evidence>
<proteinExistence type="predicted"/>
<organism evidence="7 8">
    <name type="scientific">Corallococcus terminator</name>
    <dbReference type="NCBI Taxonomy" id="2316733"/>
    <lineage>
        <taxon>Bacteria</taxon>
        <taxon>Pseudomonadati</taxon>
        <taxon>Myxococcota</taxon>
        <taxon>Myxococcia</taxon>
        <taxon>Myxococcales</taxon>
        <taxon>Cystobacterineae</taxon>
        <taxon>Myxococcaceae</taxon>
        <taxon>Corallococcus</taxon>
    </lineage>
</organism>
<dbReference type="OrthoDB" id="9798857at2"/>
<dbReference type="Pfam" id="PF00440">
    <property type="entry name" value="TetR_N"/>
    <property type="match status" value="1"/>
</dbReference>
<evidence type="ECO:0000256" key="5">
    <source>
        <dbReference type="SAM" id="MobiDB-lite"/>
    </source>
</evidence>
<sequence length="213" mass="22759">MRVSREQAAENHERILQGAGELFRQHGFEGIGVAELMKHAGLTHGGFYGHFTSKQDVMAQACTQALSDSARQWEEMLAEQAPEEALAHIVGMYLRPEHRDHAEAGCAFAALATEGARQGPEVRRAFTEGLREQAGLLAHAAPGNTEEARRSRALATLAGMVGALVLSRVVDDDALSRELLTATATALGAAPSPRGRATAKGRARRKTGARDGK</sequence>
<evidence type="ECO:0000256" key="1">
    <source>
        <dbReference type="ARBA" id="ARBA00023015"/>
    </source>
</evidence>
<dbReference type="InterPro" id="IPR009057">
    <property type="entry name" value="Homeodomain-like_sf"/>
</dbReference>
<dbReference type="PROSITE" id="PS50977">
    <property type="entry name" value="HTH_TETR_2"/>
    <property type="match status" value="1"/>
</dbReference>
<evidence type="ECO:0000256" key="2">
    <source>
        <dbReference type="ARBA" id="ARBA00023125"/>
    </source>
</evidence>
<evidence type="ECO:0000256" key="4">
    <source>
        <dbReference type="PROSITE-ProRule" id="PRU00335"/>
    </source>
</evidence>
<dbReference type="InterPro" id="IPR001647">
    <property type="entry name" value="HTH_TetR"/>
</dbReference>
<reference evidence="8" key="1">
    <citation type="submission" date="2018-09" db="EMBL/GenBank/DDBJ databases">
        <authorList>
            <person name="Livingstone P.G."/>
            <person name="Whitworth D.E."/>
        </authorList>
    </citation>
    <scope>NUCLEOTIDE SEQUENCE [LARGE SCALE GENOMIC DNA]</scope>
    <source>
        <strain evidence="8">CA054A</strain>
    </source>
</reference>
<gene>
    <name evidence="7" type="ORF">D7V88_22130</name>
</gene>
<dbReference type="SUPFAM" id="SSF48498">
    <property type="entry name" value="Tetracyclin repressor-like, C-terminal domain"/>
    <property type="match status" value="1"/>
</dbReference>
<dbReference type="EMBL" id="RAVZ01000157">
    <property type="protein sequence ID" value="RKG84384.1"/>
    <property type="molecule type" value="Genomic_DNA"/>
</dbReference>
<evidence type="ECO:0000313" key="7">
    <source>
        <dbReference type="EMBL" id="RKG84384.1"/>
    </source>
</evidence>
<feature type="DNA-binding region" description="H-T-H motif" evidence="4">
    <location>
        <begin position="32"/>
        <end position="51"/>
    </location>
</feature>
<keyword evidence="8" id="KW-1185">Reference proteome</keyword>
<keyword evidence="1" id="KW-0805">Transcription regulation</keyword>
<comment type="caution">
    <text evidence="7">The sequence shown here is derived from an EMBL/GenBank/DDBJ whole genome shotgun (WGS) entry which is preliminary data.</text>
</comment>
<dbReference type="RefSeq" id="WP_120542642.1">
    <property type="nucleotide sequence ID" value="NZ_RAVZ01000157.1"/>
</dbReference>
<feature type="region of interest" description="Disordered" evidence="5">
    <location>
        <begin position="187"/>
        <end position="213"/>
    </location>
</feature>
<feature type="compositionally biased region" description="Basic residues" evidence="5">
    <location>
        <begin position="197"/>
        <end position="207"/>
    </location>
</feature>
<dbReference type="SUPFAM" id="SSF46689">
    <property type="entry name" value="Homeodomain-like"/>
    <property type="match status" value="1"/>
</dbReference>
<dbReference type="PRINTS" id="PR00455">
    <property type="entry name" value="HTHTETR"/>
</dbReference>
<accession>A0A3A8IWZ7</accession>
<dbReference type="AlphaFoldDB" id="A0A3A8IWZ7"/>
<feature type="compositionally biased region" description="Low complexity" evidence="5">
    <location>
        <begin position="187"/>
        <end position="196"/>
    </location>
</feature>
<name>A0A3A8IWZ7_9BACT</name>
<protein>
    <submittedName>
        <fullName evidence="7">TetR/AcrR family transcriptional regulator</fullName>
    </submittedName>
</protein>
<dbReference type="InterPro" id="IPR036271">
    <property type="entry name" value="Tet_transcr_reg_TetR-rel_C_sf"/>
</dbReference>
<evidence type="ECO:0000256" key="3">
    <source>
        <dbReference type="ARBA" id="ARBA00023163"/>
    </source>
</evidence>
<feature type="domain" description="HTH tetR-type" evidence="6">
    <location>
        <begin position="9"/>
        <end position="69"/>
    </location>
</feature>
<keyword evidence="2 4" id="KW-0238">DNA-binding</keyword>
<dbReference type="Gene3D" id="1.10.10.60">
    <property type="entry name" value="Homeodomain-like"/>
    <property type="match status" value="1"/>
</dbReference>